<dbReference type="InterPro" id="IPR002010">
    <property type="entry name" value="T3SS_IM_R"/>
</dbReference>
<dbReference type="Proteomes" id="UP000596929">
    <property type="component" value="Unassembled WGS sequence"/>
</dbReference>
<gene>
    <name evidence="8" type="ORF">H8S20_19200</name>
</gene>
<dbReference type="RefSeq" id="WP_051986729.1">
    <property type="nucleotide sequence ID" value="NZ_JACOOO010000047.1"/>
</dbReference>
<dbReference type="Pfam" id="PF01311">
    <property type="entry name" value="Bac_export_1"/>
    <property type="match status" value="1"/>
</dbReference>
<evidence type="ECO:0000256" key="5">
    <source>
        <dbReference type="ARBA" id="ARBA00022989"/>
    </source>
</evidence>
<keyword evidence="5 7" id="KW-1133">Transmembrane helix</keyword>
<name>A0ABR7DHX3_9CLOT</name>
<feature type="transmembrane region" description="Helical" evidence="7">
    <location>
        <begin position="30"/>
        <end position="48"/>
    </location>
</feature>
<keyword evidence="8" id="KW-0969">Cilium</keyword>
<dbReference type="PANTHER" id="PTHR30065">
    <property type="entry name" value="FLAGELLAR BIOSYNTHETIC PROTEIN FLIR"/>
    <property type="match status" value="1"/>
</dbReference>
<organism evidence="8 9">
    <name type="scientific">Clostridium hominis</name>
    <dbReference type="NCBI Taxonomy" id="2763036"/>
    <lineage>
        <taxon>Bacteria</taxon>
        <taxon>Bacillati</taxon>
        <taxon>Bacillota</taxon>
        <taxon>Clostridia</taxon>
        <taxon>Eubacteriales</taxon>
        <taxon>Clostridiaceae</taxon>
        <taxon>Clostridium</taxon>
    </lineage>
</organism>
<protein>
    <submittedName>
        <fullName evidence="8">Flagellar biosynthetic protein FliR</fullName>
    </submittedName>
</protein>
<keyword evidence="8" id="KW-0966">Cell projection</keyword>
<keyword evidence="9" id="KW-1185">Reference proteome</keyword>
<keyword evidence="3" id="KW-1003">Cell membrane</keyword>
<sequence length="254" mass="28289">MIIYVFFRLTAFFIATNIIFPNGTPKLFKVAFSLFLSIAIGINVDVNIEINNFYELIRCTAIETANGLVLGYIVNICFYTLKMAGKLIDNQLGLSMASTYDPNTQSQSTIIENLMYFVGIVIFFVVDAHHILIDSIQKSFNLIPIGYSILENNLSYIIHVFTQYFIIGIKLAIPVIIVLILTDLITGIISRSISGLNVMIIGMPLKMLVGIIFLMSALPFILNQIQDMFKGLIDVLEGTLAYSGPIINLISELI</sequence>
<evidence type="ECO:0000256" key="6">
    <source>
        <dbReference type="ARBA" id="ARBA00023136"/>
    </source>
</evidence>
<feature type="transmembrane region" description="Helical" evidence="7">
    <location>
        <begin position="5"/>
        <end position="24"/>
    </location>
</feature>
<dbReference type="PRINTS" id="PR00953">
    <property type="entry name" value="TYPE3IMRPROT"/>
</dbReference>
<evidence type="ECO:0000313" key="9">
    <source>
        <dbReference type="Proteomes" id="UP000596929"/>
    </source>
</evidence>
<keyword evidence="6 7" id="KW-0472">Membrane</keyword>
<feature type="transmembrane region" description="Helical" evidence="7">
    <location>
        <begin position="114"/>
        <end position="133"/>
    </location>
</feature>
<evidence type="ECO:0000256" key="1">
    <source>
        <dbReference type="ARBA" id="ARBA00004651"/>
    </source>
</evidence>
<evidence type="ECO:0000256" key="4">
    <source>
        <dbReference type="ARBA" id="ARBA00022692"/>
    </source>
</evidence>
<feature type="transmembrane region" description="Helical" evidence="7">
    <location>
        <begin position="60"/>
        <end position="81"/>
    </location>
</feature>
<comment type="similarity">
    <text evidence="2">Belongs to the FliR/MopE/SpaR family.</text>
</comment>
<dbReference type="PANTHER" id="PTHR30065:SF1">
    <property type="entry name" value="SURFACE PRESENTATION OF ANTIGENS PROTEIN SPAR"/>
    <property type="match status" value="1"/>
</dbReference>
<evidence type="ECO:0000313" key="8">
    <source>
        <dbReference type="EMBL" id="MBC5630958.1"/>
    </source>
</evidence>
<evidence type="ECO:0000256" key="3">
    <source>
        <dbReference type="ARBA" id="ARBA00022475"/>
    </source>
</evidence>
<comment type="subcellular location">
    <subcellularLocation>
        <location evidence="1">Cell membrane</location>
        <topology evidence="1">Multi-pass membrane protein</topology>
    </subcellularLocation>
</comment>
<comment type="caution">
    <text evidence="8">The sequence shown here is derived from an EMBL/GenBank/DDBJ whole genome shotgun (WGS) entry which is preliminary data.</text>
</comment>
<reference evidence="8 9" key="1">
    <citation type="submission" date="2020-08" db="EMBL/GenBank/DDBJ databases">
        <title>Genome public.</title>
        <authorList>
            <person name="Liu C."/>
            <person name="Sun Q."/>
        </authorList>
    </citation>
    <scope>NUCLEOTIDE SEQUENCE [LARGE SCALE GENOMIC DNA]</scope>
    <source>
        <strain evidence="8 9">NSJ-6</strain>
    </source>
</reference>
<dbReference type="EMBL" id="JACOOO010000047">
    <property type="protein sequence ID" value="MBC5630958.1"/>
    <property type="molecule type" value="Genomic_DNA"/>
</dbReference>
<keyword evidence="8" id="KW-0282">Flagellum</keyword>
<feature type="transmembrane region" description="Helical" evidence="7">
    <location>
        <begin position="201"/>
        <end position="222"/>
    </location>
</feature>
<evidence type="ECO:0000256" key="2">
    <source>
        <dbReference type="ARBA" id="ARBA00009772"/>
    </source>
</evidence>
<keyword evidence="4 7" id="KW-0812">Transmembrane</keyword>
<accession>A0ABR7DHX3</accession>
<proteinExistence type="inferred from homology"/>
<feature type="transmembrane region" description="Helical" evidence="7">
    <location>
        <begin position="154"/>
        <end position="181"/>
    </location>
</feature>
<evidence type="ECO:0000256" key="7">
    <source>
        <dbReference type="SAM" id="Phobius"/>
    </source>
</evidence>